<feature type="region of interest" description="Disordered" evidence="1">
    <location>
        <begin position="1"/>
        <end position="124"/>
    </location>
</feature>
<feature type="compositionally biased region" description="Basic and acidic residues" evidence="1">
    <location>
        <begin position="78"/>
        <end position="89"/>
    </location>
</feature>
<evidence type="ECO:0000313" key="2">
    <source>
        <dbReference type="EMBL" id="PTQ45378.1"/>
    </source>
</evidence>
<feature type="compositionally biased region" description="Basic and acidic residues" evidence="1">
    <location>
        <begin position="23"/>
        <end position="38"/>
    </location>
</feature>
<name>A0A2R6XH08_MARPO</name>
<dbReference type="AlphaFoldDB" id="A0A2R6XH08"/>
<gene>
    <name evidence="2" type="ORF">MARPO_0015s0166</name>
</gene>
<accession>A0A2R6XH08</accession>
<dbReference type="Proteomes" id="UP000244005">
    <property type="component" value="Unassembled WGS sequence"/>
</dbReference>
<evidence type="ECO:0000256" key="1">
    <source>
        <dbReference type="SAM" id="MobiDB-lite"/>
    </source>
</evidence>
<sequence>MGTRDRRELRDALHFTPRSATKQRAENRHARSVMREPLAHPAPAPAPTNAQAPAPALPLPCPRSRRSSSSSSPPAQRGETRRSAEDRPAEFSLGSGSLGAHTAPARSPVRSAPGKDRARGWGERASIHARMDGWMHGGMHEAMRQSTIHAKAGPELEELEELELEGAAGAAAGAHQAINQSYWRLETGDWRLLETGTFSTICCLLPPMQQWIDPTVLLGLRSEFVLVFAAIIVERLLSARTRSE</sequence>
<feature type="compositionally biased region" description="Basic and acidic residues" evidence="1">
    <location>
        <begin position="1"/>
        <end position="13"/>
    </location>
</feature>
<feature type="compositionally biased region" description="Basic and acidic residues" evidence="1">
    <location>
        <begin position="113"/>
        <end position="124"/>
    </location>
</feature>
<evidence type="ECO:0000313" key="3">
    <source>
        <dbReference type="Proteomes" id="UP000244005"/>
    </source>
</evidence>
<protein>
    <submittedName>
        <fullName evidence="2">Uncharacterized protein</fullName>
    </submittedName>
</protein>
<dbReference type="EMBL" id="KZ772687">
    <property type="protein sequence ID" value="PTQ45378.1"/>
    <property type="molecule type" value="Genomic_DNA"/>
</dbReference>
<organism evidence="2 3">
    <name type="scientific">Marchantia polymorpha</name>
    <name type="common">Common liverwort</name>
    <name type="synonym">Marchantia aquatica</name>
    <dbReference type="NCBI Taxonomy" id="3197"/>
    <lineage>
        <taxon>Eukaryota</taxon>
        <taxon>Viridiplantae</taxon>
        <taxon>Streptophyta</taxon>
        <taxon>Embryophyta</taxon>
        <taxon>Marchantiophyta</taxon>
        <taxon>Marchantiopsida</taxon>
        <taxon>Marchantiidae</taxon>
        <taxon>Marchantiales</taxon>
        <taxon>Marchantiaceae</taxon>
        <taxon>Marchantia</taxon>
    </lineage>
</organism>
<proteinExistence type="predicted"/>
<keyword evidence="3" id="KW-1185">Reference proteome</keyword>
<reference evidence="3" key="1">
    <citation type="journal article" date="2017" name="Cell">
        <title>Insights into land plant evolution garnered from the Marchantia polymorpha genome.</title>
        <authorList>
            <person name="Bowman J.L."/>
            <person name="Kohchi T."/>
            <person name="Yamato K.T."/>
            <person name="Jenkins J."/>
            <person name="Shu S."/>
            <person name="Ishizaki K."/>
            <person name="Yamaoka S."/>
            <person name="Nishihama R."/>
            <person name="Nakamura Y."/>
            <person name="Berger F."/>
            <person name="Adam C."/>
            <person name="Aki S.S."/>
            <person name="Althoff F."/>
            <person name="Araki T."/>
            <person name="Arteaga-Vazquez M.A."/>
            <person name="Balasubrmanian S."/>
            <person name="Barry K."/>
            <person name="Bauer D."/>
            <person name="Boehm C.R."/>
            <person name="Briginshaw L."/>
            <person name="Caballero-Perez J."/>
            <person name="Catarino B."/>
            <person name="Chen F."/>
            <person name="Chiyoda S."/>
            <person name="Chovatia M."/>
            <person name="Davies K.M."/>
            <person name="Delmans M."/>
            <person name="Demura T."/>
            <person name="Dierschke T."/>
            <person name="Dolan L."/>
            <person name="Dorantes-Acosta A.E."/>
            <person name="Eklund D.M."/>
            <person name="Florent S.N."/>
            <person name="Flores-Sandoval E."/>
            <person name="Fujiyama A."/>
            <person name="Fukuzawa H."/>
            <person name="Galik B."/>
            <person name="Grimanelli D."/>
            <person name="Grimwood J."/>
            <person name="Grossniklaus U."/>
            <person name="Hamada T."/>
            <person name="Haseloff J."/>
            <person name="Hetherington A.J."/>
            <person name="Higo A."/>
            <person name="Hirakawa Y."/>
            <person name="Hundley H.N."/>
            <person name="Ikeda Y."/>
            <person name="Inoue K."/>
            <person name="Inoue S.I."/>
            <person name="Ishida S."/>
            <person name="Jia Q."/>
            <person name="Kakita M."/>
            <person name="Kanazawa T."/>
            <person name="Kawai Y."/>
            <person name="Kawashima T."/>
            <person name="Kennedy M."/>
            <person name="Kinose K."/>
            <person name="Kinoshita T."/>
            <person name="Kohara Y."/>
            <person name="Koide E."/>
            <person name="Komatsu K."/>
            <person name="Kopischke S."/>
            <person name="Kubo M."/>
            <person name="Kyozuka J."/>
            <person name="Lagercrantz U."/>
            <person name="Lin S.S."/>
            <person name="Lindquist E."/>
            <person name="Lipzen A.M."/>
            <person name="Lu C.W."/>
            <person name="De Luna E."/>
            <person name="Martienssen R.A."/>
            <person name="Minamino N."/>
            <person name="Mizutani M."/>
            <person name="Mizutani M."/>
            <person name="Mochizuki N."/>
            <person name="Monte I."/>
            <person name="Mosher R."/>
            <person name="Nagasaki H."/>
            <person name="Nakagami H."/>
            <person name="Naramoto S."/>
            <person name="Nishitani K."/>
            <person name="Ohtani M."/>
            <person name="Okamoto T."/>
            <person name="Okumura M."/>
            <person name="Phillips J."/>
            <person name="Pollak B."/>
            <person name="Reinders A."/>
            <person name="Rovekamp M."/>
            <person name="Sano R."/>
            <person name="Sawa S."/>
            <person name="Schmid M.W."/>
            <person name="Shirakawa M."/>
            <person name="Solano R."/>
            <person name="Spunde A."/>
            <person name="Suetsugu N."/>
            <person name="Sugano S."/>
            <person name="Sugiyama A."/>
            <person name="Sun R."/>
            <person name="Suzuki Y."/>
            <person name="Takenaka M."/>
            <person name="Takezawa D."/>
            <person name="Tomogane H."/>
            <person name="Tsuzuki M."/>
            <person name="Ueda T."/>
            <person name="Umeda M."/>
            <person name="Ward J.M."/>
            <person name="Watanabe Y."/>
            <person name="Yazaki K."/>
            <person name="Yokoyama R."/>
            <person name="Yoshitake Y."/>
            <person name="Yotsui I."/>
            <person name="Zachgo S."/>
            <person name="Schmutz J."/>
        </authorList>
    </citation>
    <scope>NUCLEOTIDE SEQUENCE [LARGE SCALE GENOMIC DNA]</scope>
    <source>
        <strain evidence="3">Tak-1</strain>
    </source>
</reference>